<feature type="region of interest" description="Disordered" evidence="10">
    <location>
        <begin position="1"/>
        <end position="26"/>
    </location>
</feature>
<dbReference type="GO" id="GO:0005886">
    <property type="term" value="C:plasma membrane"/>
    <property type="evidence" value="ECO:0007669"/>
    <property type="project" value="UniProtKB-SubCell"/>
</dbReference>
<evidence type="ECO:0000256" key="1">
    <source>
        <dbReference type="ARBA" id="ARBA00004651"/>
    </source>
</evidence>
<dbReference type="Proteomes" id="UP001152622">
    <property type="component" value="Chromosome 12"/>
</dbReference>
<dbReference type="Gene3D" id="1.20.140.150">
    <property type="match status" value="1"/>
</dbReference>
<keyword evidence="6" id="KW-0770">Synapse</keyword>
<keyword evidence="5 11" id="KW-1133">Transmembrane helix</keyword>
<protein>
    <recommendedName>
        <fullName evidence="9">Germ cell-specific gene 1-like protein</fullName>
    </recommendedName>
</protein>
<dbReference type="OrthoDB" id="10001768at2759"/>
<gene>
    <name evidence="12" type="ORF">SKAU_G00297760</name>
</gene>
<proteinExistence type="inferred from homology"/>
<dbReference type="PANTHER" id="PTHR10671:SF92">
    <property type="entry name" value="GERM CELL-SPECIFIC GENE 1-LIKE PROTEIN ISOFORM X1"/>
    <property type="match status" value="1"/>
</dbReference>
<comment type="subcellular location">
    <subcellularLocation>
        <location evidence="1">Cell membrane</location>
        <topology evidence="1">Multi-pass membrane protein</topology>
    </subcellularLocation>
    <subcellularLocation>
        <location evidence="8">Synapse</location>
    </subcellularLocation>
</comment>
<dbReference type="GO" id="GO:0051049">
    <property type="term" value="P:regulation of transport"/>
    <property type="evidence" value="ECO:0007669"/>
    <property type="project" value="UniProtKB-ARBA"/>
</dbReference>
<evidence type="ECO:0000313" key="13">
    <source>
        <dbReference type="Proteomes" id="UP001152622"/>
    </source>
</evidence>
<feature type="transmembrane region" description="Helical" evidence="11">
    <location>
        <begin position="37"/>
        <end position="60"/>
    </location>
</feature>
<accession>A0A9Q1IMY7</accession>
<keyword evidence="4 11" id="KW-0812">Transmembrane</keyword>
<keyword evidence="13" id="KW-1185">Reference proteome</keyword>
<evidence type="ECO:0000256" key="4">
    <source>
        <dbReference type="ARBA" id="ARBA00022692"/>
    </source>
</evidence>
<dbReference type="GO" id="GO:0098978">
    <property type="term" value="C:glutamatergic synapse"/>
    <property type="evidence" value="ECO:0007669"/>
    <property type="project" value="UniProtKB-ARBA"/>
</dbReference>
<keyword evidence="3" id="KW-1003">Cell membrane</keyword>
<dbReference type="GO" id="GO:0023051">
    <property type="term" value="P:regulation of signaling"/>
    <property type="evidence" value="ECO:0007669"/>
    <property type="project" value="UniProtKB-ARBA"/>
</dbReference>
<dbReference type="InterPro" id="IPR050579">
    <property type="entry name" value="PMP-22/EMP/MP20-like"/>
</dbReference>
<dbReference type="PANTHER" id="PTHR10671">
    <property type="entry name" value="EPITHELIAL MEMBRANE PROTEIN-RELATED"/>
    <property type="match status" value="1"/>
</dbReference>
<reference evidence="12" key="1">
    <citation type="journal article" date="2023" name="Science">
        <title>Genome structures resolve the early diversification of teleost fishes.</title>
        <authorList>
            <person name="Parey E."/>
            <person name="Louis A."/>
            <person name="Montfort J."/>
            <person name="Bouchez O."/>
            <person name="Roques C."/>
            <person name="Iampietro C."/>
            <person name="Lluch J."/>
            <person name="Castinel A."/>
            <person name="Donnadieu C."/>
            <person name="Desvignes T."/>
            <person name="Floi Bucao C."/>
            <person name="Jouanno E."/>
            <person name="Wen M."/>
            <person name="Mejri S."/>
            <person name="Dirks R."/>
            <person name="Jansen H."/>
            <person name="Henkel C."/>
            <person name="Chen W.J."/>
            <person name="Zahm M."/>
            <person name="Cabau C."/>
            <person name="Klopp C."/>
            <person name="Thompson A.W."/>
            <person name="Robinson-Rechavi M."/>
            <person name="Braasch I."/>
            <person name="Lecointre G."/>
            <person name="Bobe J."/>
            <person name="Postlethwait J.H."/>
            <person name="Berthelot C."/>
            <person name="Roest Crollius H."/>
            <person name="Guiguen Y."/>
        </authorList>
    </citation>
    <scope>NUCLEOTIDE SEQUENCE</scope>
    <source>
        <strain evidence="12">WJC10195</strain>
    </source>
</reference>
<evidence type="ECO:0000256" key="10">
    <source>
        <dbReference type="SAM" id="MobiDB-lite"/>
    </source>
</evidence>
<dbReference type="GO" id="GO:0032279">
    <property type="term" value="C:asymmetric synapse"/>
    <property type="evidence" value="ECO:0007669"/>
    <property type="project" value="UniProtKB-ARBA"/>
</dbReference>
<organism evidence="12 13">
    <name type="scientific">Synaphobranchus kaupii</name>
    <name type="common">Kaup's arrowtooth eel</name>
    <dbReference type="NCBI Taxonomy" id="118154"/>
    <lineage>
        <taxon>Eukaryota</taxon>
        <taxon>Metazoa</taxon>
        <taxon>Chordata</taxon>
        <taxon>Craniata</taxon>
        <taxon>Vertebrata</taxon>
        <taxon>Euteleostomi</taxon>
        <taxon>Actinopterygii</taxon>
        <taxon>Neopterygii</taxon>
        <taxon>Teleostei</taxon>
        <taxon>Anguilliformes</taxon>
        <taxon>Synaphobranchidae</taxon>
        <taxon>Synaphobranchus</taxon>
    </lineage>
</organism>
<feature type="transmembrane region" description="Helical" evidence="11">
    <location>
        <begin position="146"/>
        <end position="174"/>
    </location>
</feature>
<keyword evidence="7 11" id="KW-0472">Membrane</keyword>
<comment type="caution">
    <text evidence="12">The sequence shown here is derived from an EMBL/GenBank/DDBJ whole genome shotgun (WGS) entry which is preliminary data.</text>
</comment>
<sequence length="341" mass="38415">MRLWGASRQKDPKSSGPVSCPPRLPSPTMKIARQRRAYLAITLNLVALSFAVSAVTTSYWCEGTRKVVKPFCSGPVTVKQTYCIRFNSSNLNDSRLVQYIWETGEDKFIMRRFHTGIWVSCEESVNMIGFTCRNFLDIAPAHERGVLWLCIVSECLYISLLFMGGVLMCAEMCCCCNLMNGLKMNAFAAVFTALSGLLGMVAHMMFTTAFQLSVSLGPEDWRPKSWDYSWSYLLAWSSFAACMASAVTTLNRYTKTTIEFRCKRRVLEKNLRLEEKLMELNSPPQLWDVYISAAPNATEELLDLPSKLPDDSVFLNVDAKPDPGQRSEEYCLSRLPGVSTL</sequence>
<evidence type="ECO:0000256" key="6">
    <source>
        <dbReference type="ARBA" id="ARBA00023018"/>
    </source>
</evidence>
<dbReference type="EMBL" id="JAINUF010000012">
    <property type="protein sequence ID" value="KAJ8345583.1"/>
    <property type="molecule type" value="Genomic_DNA"/>
</dbReference>
<name>A0A9Q1IMY7_SYNKA</name>
<dbReference type="FunFam" id="1.20.140.150:FF:000005">
    <property type="entry name" value="Germ cell-specific gene 1-like"/>
    <property type="match status" value="1"/>
</dbReference>
<dbReference type="GO" id="GO:0010646">
    <property type="term" value="P:regulation of cell communication"/>
    <property type="evidence" value="ECO:0007669"/>
    <property type="project" value="UniProtKB-ARBA"/>
</dbReference>
<evidence type="ECO:0000256" key="9">
    <source>
        <dbReference type="ARBA" id="ARBA00073105"/>
    </source>
</evidence>
<evidence type="ECO:0000256" key="5">
    <source>
        <dbReference type="ARBA" id="ARBA00022989"/>
    </source>
</evidence>
<evidence type="ECO:0000256" key="11">
    <source>
        <dbReference type="SAM" id="Phobius"/>
    </source>
</evidence>
<evidence type="ECO:0000256" key="2">
    <source>
        <dbReference type="ARBA" id="ARBA00007425"/>
    </source>
</evidence>
<evidence type="ECO:0000256" key="8">
    <source>
        <dbReference type="ARBA" id="ARBA00034103"/>
    </source>
</evidence>
<evidence type="ECO:0000256" key="7">
    <source>
        <dbReference type="ARBA" id="ARBA00023136"/>
    </source>
</evidence>
<feature type="transmembrane region" description="Helical" evidence="11">
    <location>
        <begin position="186"/>
        <end position="210"/>
    </location>
</feature>
<dbReference type="Pfam" id="PF07803">
    <property type="entry name" value="GSG-1"/>
    <property type="match status" value="1"/>
</dbReference>
<dbReference type="AlphaFoldDB" id="A0A9Q1IMY7"/>
<dbReference type="InterPro" id="IPR012478">
    <property type="entry name" value="GSG-1"/>
</dbReference>
<evidence type="ECO:0000256" key="3">
    <source>
        <dbReference type="ARBA" id="ARBA00022475"/>
    </source>
</evidence>
<evidence type="ECO:0000313" key="12">
    <source>
        <dbReference type="EMBL" id="KAJ8345583.1"/>
    </source>
</evidence>
<comment type="similarity">
    <text evidence="2">Belongs to the GSG1 family.</text>
</comment>
<feature type="transmembrane region" description="Helical" evidence="11">
    <location>
        <begin position="230"/>
        <end position="251"/>
    </location>
</feature>